<comment type="caution">
    <text evidence="7">The sequence shown here is derived from an EMBL/GenBank/DDBJ whole genome shotgun (WGS) entry which is preliminary data.</text>
</comment>
<proteinExistence type="predicted"/>
<accession>A0A0S8K1J0</accession>
<dbReference type="SUPFAM" id="SSF82544">
    <property type="entry name" value="GckA/TtuD-like"/>
    <property type="match status" value="1"/>
</dbReference>
<dbReference type="FunFam" id="3.40.1480.10:FF:000002">
    <property type="entry name" value="Glycerate kinase"/>
    <property type="match status" value="1"/>
</dbReference>
<dbReference type="PATRIC" id="fig|1703778.3.peg.733"/>
<dbReference type="Gene3D" id="3.40.1480.10">
    <property type="entry name" value="MOFRL domain"/>
    <property type="match status" value="1"/>
</dbReference>
<organism evidence="7 8">
    <name type="scientific">candidate division WOR_3 bacterium SM1_77</name>
    <dbReference type="NCBI Taxonomy" id="1703778"/>
    <lineage>
        <taxon>Bacteria</taxon>
        <taxon>Bacteria division WOR-3</taxon>
    </lineage>
</organism>
<dbReference type="FunFam" id="3.40.50.10180:FF:000001">
    <property type="entry name" value="Glycerate kinase"/>
    <property type="match status" value="1"/>
</dbReference>
<evidence type="ECO:0000259" key="6">
    <source>
        <dbReference type="Pfam" id="PF13660"/>
    </source>
</evidence>
<evidence type="ECO:0000313" key="7">
    <source>
        <dbReference type="EMBL" id="KPL15682.1"/>
    </source>
</evidence>
<evidence type="ECO:0000256" key="2">
    <source>
        <dbReference type="ARBA" id="ARBA00022741"/>
    </source>
</evidence>
<evidence type="ECO:0000256" key="3">
    <source>
        <dbReference type="ARBA" id="ARBA00022777"/>
    </source>
</evidence>
<keyword evidence="3" id="KW-0418">Kinase</keyword>
<dbReference type="Pfam" id="PF13660">
    <property type="entry name" value="DUF4147"/>
    <property type="match status" value="1"/>
</dbReference>
<dbReference type="PANTHER" id="PTHR12227">
    <property type="entry name" value="GLYCERATE KINASE"/>
    <property type="match status" value="1"/>
</dbReference>
<dbReference type="AlphaFoldDB" id="A0A0S8K1J0"/>
<reference evidence="7 8" key="1">
    <citation type="journal article" date="2015" name="Microbiome">
        <title>Genomic resolution of linkages in carbon, nitrogen, and sulfur cycling among widespread estuary sediment bacteria.</title>
        <authorList>
            <person name="Baker B.J."/>
            <person name="Lazar C.S."/>
            <person name="Teske A.P."/>
            <person name="Dick G.J."/>
        </authorList>
    </citation>
    <scope>NUCLEOTIDE SEQUENCE [LARGE SCALE GENOMIC DNA]</scope>
    <source>
        <strain evidence="7">SM1_77</strain>
    </source>
</reference>
<feature type="domain" description="MOFRL-associated" evidence="6">
    <location>
        <begin position="13"/>
        <end position="255"/>
    </location>
</feature>
<evidence type="ECO:0008006" key="9">
    <source>
        <dbReference type="Google" id="ProtNLM"/>
    </source>
</evidence>
<name>A0A0S8K1J0_UNCW3</name>
<dbReference type="GO" id="GO:0008887">
    <property type="term" value="F:glycerate kinase activity"/>
    <property type="evidence" value="ECO:0007669"/>
    <property type="project" value="InterPro"/>
</dbReference>
<dbReference type="GO" id="GO:0005524">
    <property type="term" value="F:ATP binding"/>
    <property type="evidence" value="ECO:0007669"/>
    <property type="project" value="UniProtKB-KW"/>
</dbReference>
<keyword evidence="1" id="KW-0808">Transferase</keyword>
<evidence type="ECO:0000259" key="5">
    <source>
        <dbReference type="Pfam" id="PF05161"/>
    </source>
</evidence>
<dbReference type="InterPro" id="IPR007835">
    <property type="entry name" value="MOFRL"/>
</dbReference>
<dbReference type="InterPro" id="IPR039760">
    <property type="entry name" value="MOFRL_protein"/>
</dbReference>
<keyword evidence="2" id="KW-0547">Nucleotide-binding</keyword>
<evidence type="ECO:0000313" key="8">
    <source>
        <dbReference type="Proteomes" id="UP000050975"/>
    </source>
</evidence>
<evidence type="ECO:0000256" key="1">
    <source>
        <dbReference type="ARBA" id="ARBA00022679"/>
    </source>
</evidence>
<dbReference type="InterPro" id="IPR038614">
    <property type="entry name" value="GK_N_sf"/>
</dbReference>
<sequence length="450" mass="48139">MCSKTLHKMRMEAKDLFMSGVQAVNAYDTTRQSLCINEETLTVRDTLGRYIPFNLKEFRHIFLTAFGKAAGLMARATEDILQDRITTGVVVVKHGNRIKLNRSHLLEAAHPLPDKHSLRGAQRIARLVSEAGETDLVLCLLSGGGSALCTLPDGNITLGDLRMVTRQLLSCGANIHEVNTLRKHVSQIKGGGLARLAYPATAVSLIISDVIADRLDSIASGPTAPDATTFQDAYDIMKKHGLLETVPVAIRNHIEAGLKGEVPETPKPGDPVFEKTNNIIITHNLDALRAIAQKAVQIGYRTLMLTSRVQGDTRNVARIFGTMIKDLSDSARSQGPICIIAGGEMTTRVTGKGKGGRNCDFGLALSPLIHGLKNTVVLSAGTDGADGPTDAAGVIIDGTTLHRLQSMGLDHNAALADHDSYSILKKSGDLLVTGPTGTNVMDLQLVLLGQ</sequence>
<dbReference type="EMBL" id="LJVE01000008">
    <property type="protein sequence ID" value="KPL15682.1"/>
    <property type="molecule type" value="Genomic_DNA"/>
</dbReference>
<evidence type="ECO:0000256" key="4">
    <source>
        <dbReference type="ARBA" id="ARBA00022840"/>
    </source>
</evidence>
<dbReference type="InterPro" id="IPR037035">
    <property type="entry name" value="GK-like_C_sf"/>
</dbReference>
<feature type="domain" description="MOFRL" evidence="5">
    <location>
        <begin position="337"/>
        <end position="442"/>
    </location>
</feature>
<dbReference type="GO" id="GO:0005737">
    <property type="term" value="C:cytoplasm"/>
    <property type="evidence" value="ECO:0007669"/>
    <property type="project" value="TreeGrafter"/>
</dbReference>
<gene>
    <name evidence="7" type="ORF">AMJ74_00970</name>
</gene>
<dbReference type="Proteomes" id="UP000050975">
    <property type="component" value="Unassembled WGS sequence"/>
</dbReference>
<dbReference type="Pfam" id="PF05161">
    <property type="entry name" value="MOFRL"/>
    <property type="match status" value="1"/>
</dbReference>
<protein>
    <recommendedName>
        <fullName evidence="9">Glycerate kinase</fullName>
    </recommendedName>
</protein>
<keyword evidence="4" id="KW-0067">ATP-binding</keyword>
<dbReference type="Gene3D" id="3.40.50.10180">
    <property type="entry name" value="Glycerate kinase, MOFRL-like N-terminal domain"/>
    <property type="match status" value="1"/>
</dbReference>
<dbReference type="InterPro" id="IPR025286">
    <property type="entry name" value="MOFRL_assoc_dom"/>
</dbReference>
<dbReference type="PANTHER" id="PTHR12227:SF0">
    <property type="entry name" value="GLYCERATE KINASE"/>
    <property type="match status" value="1"/>
</dbReference>